<reference evidence="2" key="1">
    <citation type="submission" date="2022-12" db="EMBL/GenBank/DDBJ databases">
        <title>Draft genome sequence of the thermophilic strain Brevibacillus thermoruber HT42, isolated from Los Humeros, Puebla, Mexico, with biotechnological potential.</title>
        <authorList>
            <person name="Lara Sanchez J."/>
            <person name="Solis Palacios R."/>
            <person name="Bustos Baena A.S."/>
            <person name="Ruz Baez A.E."/>
            <person name="Espinosa Luna G."/>
            <person name="Oliart Ros R.M."/>
        </authorList>
    </citation>
    <scope>NUCLEOTIDE SEQUENCE</scope>
    <source>
        <strain evidence="2">HT42</strain>
    </source>
</reference>
<dbReference type="RefSeq" id="WP_271140294.1">
    <property type="nucleotide sequence ID" value="NZ_JAPYYP010000015.1"/>
</dbReference>
<keyword evidence="3" id="KW-1185">Reference proteome</keyword>
<dbReference type="Proteomes" id="UP001151071">
    <property type="component" value="Unassembled WGS sequence"/>
</dbReference>
<proteinExistence type="predicted"/>
<evidence type="ECO:0000256" key="1">
    <source>
        <dbReference type="SAM" id="SignalP"/>
    </source>
</evidence>
<comment type="caution">
    <text evidence="2">The sequence shown here is derived from an EMBL/GenBank/DDBJ whole genome shotgun (WGS) entry which is preliminary data.</text>
</comment>
<keyword evidence="1" id="KW-0732">Signal</keyword>
<feature type="chain" id="PRO_5040890821" evidence="1">
    <location>
        <begin position="22"/>
        <end position="322"/>
    </location>
</feature>
<evidence type="ECO:0000313" key="2">
    <source>
        <dbReference type="EMBL" id="MDA5109272.1"/>
    </source>
</evidence>
<feature type="signal peptide" evidence="1">
    <location>
        <begin position="1"/>
        <end position="21"/>
    </location>
</feature>
<name>A0A9X3TRM5_9BACL</name>
<accession>A0A9X3TRM5</accession>
<evidence type="ECO:0000313" key="3">
    <source>
        <dbReference type="Proteomes" id="UP001151071"/>
    </source>
</evidence>
<dbReference type="EMBL" id="JAPYYP010000015">
    <property type="protein sequence ID" value="MDA5109272.1"/>
    <property type="molecule type" value="Genomic_DNA"/>
</dbReference>
<gene>
    <name evidence="2" type="ORF">O3V59_12945</name>
</gene>
<dbReference type="AlphaFoldDB" id="A0A9X3TRM5"/>
<protein>
    <submittedName>
        <fullName evidence="2">Uncharacterized protein</fullName>
    </submittedName>
</protein>
<organism evidence="2 3">
    <name type="scientific">Brevibacillus thermoruber</name>
    <dbReference type="NCBI Taxonomy" id="33942"/>
    <lineage>
        <taxon>Bacteria</taxon>
        <taxon>Bacillati</taxon>
        <taxon>Bacillota</taxon>
        <taxon>Bacilli</taxon>
        <taxon>Bacillales</taxon>
        <taxon>Paenibacillaceae</taxon>
        <taxon>Brevibacillus</taxon>
    </lineage>
</organism>
<sequence>MKAWCKTVSAVLCGGAILLTAGPNVEPVHAKAVNPQAFATVVRIQPQQSITFQITFVDGFRAQVTSSHFKGVTTVDVSPNKDGYVKYGVYQANGKLRKPITGFAEKLVQLVPYYEADGSIRYLGRQTLWGVDGYDRIAVATSVWTLVNQKPQLVGLTIDKGDWDNMPSPDVDVNTGFSMDKDSTFVLDTRYADVTGDGVRDHVLLVGHKMGASMNLLADDLRLVVREGKTNQQTYASVGQWDQAYLPKLHIGRYNQDSVNDILITMPTETGKVYSLMTWKDNRPAALIDQKTVNNPAVYQPVIGRHGEAVGLHKVTPKPKQK</sequence>